<gene>
    <name evidence="3" type="primary">DNAH3_2</name>
    <name evidence="3" type="ORF">Ciccas_011886</name>
</gene>
<dbReference type="InterPro" id="IPR027417">
    <property type="entry name" value="P-loop_NTPase"/>
</dbReference>
<dbReference type="InterPro" id="IPR042219">
    <property type="entry name" value="AAA_lid_11_sf"/>
</dbReference>
<dbReference type="Gene3D" id="1.10.8.720">
    <property type="entry name" value="Region D6 of dynein motor"/>
    <property type="match status" value="1"/>
</dbReference>
<evidence type="ECO:0000259" key="2">
    <source>
        <dbReference type="Pfam" id="PF18198"/>
    </source>
</evidence>
<protein>
    <submittedName>
        <fullName evidence="3">Dynein heavy chain 3, axonemal</fullName>
    </submittedName>
</protein>
<dbReference type="Pfam" id="PF03028">
    <property type="entry name" value="Dynein_heavy"/>
    <property type="match status" value="1"/>
</dbReference>
<feature type="non-terminal residue" evidence="3">
    <location>
        <position position="1"/>
    </location>
</feature>
<dbReference type="AlphaFoldDB" id="A0ABD2PS63"/>
<comment type="caution">
    <text evidence="3">The sequence shown here is derived from an EMBL/GenBank/DDBJ whole genome shotgun (WGS) entry which is preliminary data.</text>
</comment>
<organism evidence="3 4">
    <name type="scientific">Cichlidogyrus casuarinus</name>
    <dbReference type="NCBI Taxonomy" id="1844966"/>
    <lineage>
        <taxon>Eukaryota</taxon>
        <taxon>Metazoa</taxon>
        <taxon>Spiralia</taxon>
        <taxon>Lophotrochozoa</taxon>
        <taxon>Platyhelminthes</taxon>
        <taxon>Monogenea</taxon>
        <taxon>Monopisthocotylea</taxon>
        <taxon>Dactylogyridea</taxon>
        <taxon>Ancyrocephalidae</taxon>
        <taxon>Cichlidogyrus</taxon>
    </lineage>
</organism>
<feature type="domain" description="Dynein heavy chain region D6 P-loop" evidence="1">
    <location>
        <begin position="132"/>
        <end position="247"/>
    </location>
</feature>
<dbReference type="EMBL" id="JBJKFK010003777">
    <property type="protein sequence ID" value="KAL3309567.1"/>
    <property type="molecule type" value="Genomic_DNA"/>
</dbReference>
<dbReference type="InterPro" id="IPR026983">
    <property type="entry name" value="DHC"/>
</dbReference>
<dbReference type="Pfam" id="PF18198">
    <property type="entry name" value="AAA_lid_11"/>
    <property type="match status" value="1"/>
</dbReference>
<evidence type="ECO:0000313" key="4">
    <source>
        <dbReference type="Proteomes" id="UP001626550"/>
    </source>
</evidence>
<dbReference type="InterPro" id="IPR041658">
    <property type="entry name" value="AAA_lid_11"/>
</dbReference>
<name>A0ABD2PS63_9PLAT</name>
<sequence length="415" mass="47077">GSVDDEVWRFLLTGGVGLDITQPNPAPNWLSAKSWSEIVRASNLPNLTQLMHSLTENAAAWKEMYDSTTPEIFQLPGEFNKLSNLDRLVVLRCIRPDKMVPAVQEFIARNLGQEFIEPPTFDLAGSFADSNCCSPLIFVLSPGADPMAALWRFGEDKGYDASRIQTISLGQGQGPIAARMINEALKDGSWVVLQNCHLAVSWMLTLEKLCNESIIPENTHKDFRLWLTSYPSPDFPVTILQNGVKMTNEPPKGLRSNLLRSYLNDPISDTKFFNGCSKNSMWHKMLFGLCFFHALVQERRKFGPLGWNIPYQFNDSDLRISMRQMLMFLDTYDEIPLIALTYLTGECNYGGRVTDDKDRRLLISLLGIFYNVDLINKENYNFSSSGIYYCPSEGDLQSYVDYIRKLPLNPTPEVY</sequence>
<feature type="domain" description="Dynein heavy chain AAA lid" evidence="2">
    <location>
        <begin position="282"/>
        <end position="415"/>
    </location>
</feature>
<feature type="non-terminal residue" evidence="3">
    <location>
        <position position="415"/>
    </location>
</feature>
<evidence type="ECO:0000313" key="3">
    <source>
        <dbReference type="EMBL" id="KAL3309567.1"/>
    </source>
</evidence>
<dbReference type="FunFam" id="3.40.50.300:FF:000362">
    <property type="entry name" value="Dynein, axonemal, heavy chain 6"/>
    <property type="match status" value="1"/>
</dbReference>
<dbReference type="FunFam" id="1.10.8.720:FF:000001">
    <property type="entry name" value="dynein heavy chain 7, axonemal"/>
    <property type="match status" value="1"/>
</dbReference>
<proteinExistence type="predicted"/>
<keyword evidence="4" id="KW-1185">Reference proteome</keyword>
<dbReference type="Proteomes" id="UP001626550">
    <property type="component" value="Unassembled WGS sequence"/>
</dbReference>
<dbReference type="PANTHER" id="PTHR22878:SF71">
    <property type="entry name" value="DYNEIN, AXONEMAL, HEAVY CHAIN 3"/>
    <property type="match status" value="1"/>
</dbReference>
<accession>A0ABD2PS63</accession>
<reference evidence="3 4" key="1">
    <citation type="submission" date="2024-11" db="EMBL/GenBank/DDBJ databases">
        <title>Adaptive evolution of stress response genes in parasites aligns with host niche diversity.</title>
        <authorList>
            <person name="Hahn C."/>
            <person name="Resl P."/>
        </authorList>
    </citation>
    <scope>NUCLEOTIDE SEQUENCE [LARGE SCALE GENOMIC DNA]</scope>
    <source>
        <strain evidence="3">EGGRZ-B1_66</strain>
        <tissue evidence="3">Body</tissue>
    </source>
</reference>
<dbReference type="InterPro" id="IPR004273">
    <property type="entry name" value="Dynein_heavy_D6_P-loop"/>
</dbReference>
<evidence type="ECO:0000259" key="1">
    <source>
        <dbReference type="Pfam" id="PF03028"/>
    </source>
</evidence>
<dbReference type="Gene3D" id="3.40.50.300">
    <property type="entry name" value="P-loop containing nucleotide triphosphate hydrolases"/>
    <property type="match status" value="1"/>
</dbReference>
<dbReference type="PANTHER" id="PTHR22878">
    <property type="entry name" value="DYNEIN HEAVY CHAIN 6, AXONEMAL-LIKE-RELATED"/>
    <property type="match status" value="1"/>
</dbReference>